<protein>
    <submittedName>
        <fullName evidence="4">Uncharacterized protein</fullName>
    </submittedName>
</protein>
<dbReference type="RefSeq" id="XP_009266575.1">
    <property type="nucleotide sequence ID" value="XM_009268300.1"/>
</dbReference>
<dbReference type="GeneID" id="20375948"/>
<dbReference type="RefSeq" id="XP_009266582.1">
    <property type="nucleotide sequence ID" value="XM_009268307.1"/>
</dbReference>
<dbReference type="KEGG" id="wic:J056_002996"/>
<evidence type="ECO:0000313" key="2">
    <source>
        <dbReference type="EMBL" id="EOQ98640.1"/>
    </source>
</evidence>
<dbReference type="EMBL" id="KE007282">
    <property type="protein sequence ID" value="EOQ98640.1"/>
    <property type="molecule type" value="Genomic_DNA"/>
</dbReference>
<dbReference type="HOGENOM" id="CLU_2428744_0_0_1"/>
<sequence>MKLAAAFTGIVLGSVLAAPVSSAFGSYSRSHSNANFSLDTDTAAHALFGVRPDYRNEVLKLHRFGDDEMARILFIKALEEKGAYKVLDELERQDS</sequence>
<dbReference type="KEGG" id="wic:J056_004099"/>
<evidence type="ECO:0000313" key="4">
    <source>
        <dbReference type="EMBL" id="EOR03546.1"/>
    </source>
</evidence>
<feature type="chain" id="PRO_5007726689" evidence="1">
    <location>
        <begin position="18"/>
        <end position="95"/>
    </location>
</feature>
<accession>R9ATY4</accession>
<keyword evidence="1" id="KW-0732">Signal</keyword>
<evidence type="ECO:0000313" key="5">
    <source>
        <dbReference type="Proteomes" id="UP000014064"/>
    </source>
</evidence>
<organism evidence="4 5">
    <name type="scientific">Wallemia ichthyophaga (strain EXF-994 / CBS 113033)</name>
    <dbReference type="NCBI Taxonomy" id="1299270"/>
    <lineage>
        <taxon>Eukaryota</taxon>
        <taxon>Fungi</taxon>
        <taxon>Dikarya</taxon>
        <taxon>Basidiomycota</taxon>
        <taxon>Wallemiomycotina</taxon>
        <taxon>Wallemiomycetes</taxon>
        <taxon>Wallemiales</taxon>
        <taxon>Wallemiaceae</taxon>
        <taxon>Wallemia</taxon>
    </lineage>
</organism>
<dbReference type="KEGG" id="wic:J056_003003"/>
<gene>
    <name evidence="3" type="ORF">J056_002996</name>
    <name evidence="4" type="ORF">J056_003003</name>
    <name evidence="2" type="ORF">J056_004099</name>
</gene>
<feature type="signal peptide" evidence="1">
    <location>
        <begin position="1"/>
        <end position="17"/>
    </location>
</feature>
<keyword evidence="5" id="KW-1185">Reference proteome</keyword>
<dbReference type="GeneID" id="20375955"/>
<dbReference type="EMBL" id="KE007226">
    <property type="protein sequence ID" value="EOR03546.1"/>
    <property type="molecule type" value="Genomic_DNA"/>
</dbReference>
<reference evidence="4" key="2">
    <citation type="submission" date="2013-03" db="EMBL/GenBank/DDBJ databases">
        <title>Haloadaptations revealed by genome and transcriptome sequencing of the halophilic fungus Wallemia ichthyophaga.</title>
        <authorList>
            <person name="Zajc J."/>
            <person name="Liu Y."/>
            <person name="Dai W."/>
            <person name="Yang Z."/>
            <person name="Hu J."/>
            <person name="Gostincar C."/>
            <person name="Gunde-Cimerman N."/>
        </authorList>
    </citation>
    <scope>NUCLEOTIDE SEQUENCE [LARGE SCALE GENOMIC DNA]</scope>
    <source>
        <strain evidence="4">EXF-994</strain>
    </source>
</reference>
<dbReference type="OrthoDB" id="3361941at2759"/>
<name>R9ATY4_WALI9</name>
<dbReference type="Proteomes" id="UP000014064">
    <property type="component" value="Unassembled WGS sequence"/>
</dbReference>
<dbReference type="EMBL" id="KE007226">
    <property type="protein sequence ID" value="EOR03539.1"/>
    <property type="molecule type" value="Genomic_DNA"/>
</dbReference>
<proteinExistence type="predicted"/>
<evidence type="ECO:0000256" key="1">
    <source>
        <dbReference type="SAM" id="SignalP"/>
    </source>
</evidence>
<dbReference type="RefSeq" id="XP_009270521.1">
    <property type="nucleotide sequence ID" value="XM_009272246.1"/>
</dbReference>
<reference evidence="5" key="1">
    <citation type="journal article" date="2013" name="BMC Genomics">
        <title>Genome and transcriptome sequencing of the halophilic fungus Wallemia ichthyophaga: haloadaptations present and absent.</title>
        <authorList>
            <person name="Zajc J."/>
            <person name="Liu Y."/>
            <person name="Dai W."/>
            <person name="Yang Z."/>
            <person name="Hu J."/>
            <person name="Gostincar C."/>
            <person name="Gunde-Cimerman N."/>
        </authorList>
    </citation>
    <scope>NUCLEOTIDE SEQUENCE [LARGE SCALE GENOMIC DNA]</scope>
    <source>
        <strain evidence="5">EXF-994 / CBS 113033</strain>
    </source>
</reference>
<evidence type="ECO:0000313" key="3">
    <source>
        <dbReference type="EMBL" id="EOR03539.1"/>
    </source>
</evidence>
<dbReference type="GeneID" id="20377051"/>
<dbReference type="AlphaFoldDB" id="R9ATY4"/>